<sequence>MAHTPTGQQIDRLQEILDSLLESPNAQVPVNLELEVTSKKLLLLFAITLVAYLGELVHSCVFMRADSSMIFFFYPAMLAFSWESAEVWRSQVCSDQSLMQVITSFWRRLADLHEKEISPGPVECV</sequence>
<dbReference type="AlphaFoldDB" id="A0A1S3IU87"/>
<evidence type="ECO:0000313" key="2">
    <source>
        <dbReference type="Proteomes" id="UP000085678"/>
    </source>
</evidence>
<keyword evidence="2" id="KW-1185">Reference proteome</keyword>
<reference evidence="3" key="1">
    <citation type="submission" date="2025-08" db="UniProtKB">
        <authorList>
            <consortium name="RefSeq"/>
        </authorList>
    </citation>
    <scope>IDENTIFICATION</scope>
    <source>
        <tissue evidence="3">Gonads</tissue>
    </source>
</reference>
<gene>
    <name evidence="3" type="primary">LOC106167394</name>
</gene>
<keyword evidence="1" id="KW-1133">Transmembrane helix</keyword>
<keyword evidence="1" id="KW-0812">Transmembrane</keyword>
<dbReference type="RefSeq" id="XP_013401638.1">
    <property type="nucleotide sequence ID" value="XM_013546184.1"/>
</dbReference>
<keyword evidence="1" id="KW-0472">Membrane</keyword>
<evidence type="ECO:0000256" key="1">
    <source>
        <dbReference type="SAM" id="Phobius"/>
    </source>
</evidence>
<feature type="transmembrane region" description="Helical" evidence="1">
    <location>
        <begin position="41"/>
        <end position="63"/>
    </location>
</feature>
<name>A0A1S3IU87_LINAN</name>
<organism evidence="2 3">
    <name type="scientific">Lingula anatina</name>
    <name type="common">Brachiopod</name>
    <name type="synonym">Lingula unguis</name>
    <dbReference type="NCBI Taxonomy" id="7574"/>
    <lineage>
        <taxon>Eukaryota</taxon>
        <taxon>Metazoa</taxon>
        <taxon>Spiralia</taxon>
        <taxon>Lophotrochozoa</taxon>
        <taxon>Brachiopoda</taxon>
        <taxon>Linguliformea</taxon>
        <taxon>Lingulata</taxon>
        <taxon>Lingulida</taxon>
        <taxon>Linguloidea</taxon>
        <taxon>Lingulidae</taxon>
        <taxon>Lingula</taxon>
    </lineage>
</organism>
<dbReference type="GeneID" id="106167394"/>
<evidence type="ECO:0000313" key="3">
    <source>
        <dbReference type="RefSeq" id="XP_013401638.1"/>
    </source>
</evidence>
<proteinExistence type="predicted"/>
<accession>A0A1S3IU87</accession>
<dbReference type="Proteomes" id="UP000085678">
    <property type="component" value="Unplaced"/>
</dbReference>
<protein>
    <submittedName>
        <fullName evidence="3">Uncharacterized protein LOC106167394 isoform X2</fullName>
    </submittedName>
</protein>